<dbReference type="PANTHER" id="PTHR36930:SF1">
    <property type="entry name" value="MOSC DOMAIN-CONTAINING PROTEIN"/>
    <property type="match status" value="1"/>
</dbReference>
<dbReference type="EMBL" id="CP084167">
    <property type="protein sequence ID" value="UJG43243.1"/>
    <property type="molecule type" value="Genomic_DNA"/>
</dbReference>
<evidence type="ECO:0000259" key="1">
    <source>
        <dbReference type="Pfam" id="PF03473"/>
    </source>
</evidence>
<dbReference type="GO" id="GO:0030151">
    <property type="term" value="F:molybdenum ion binding"/>
    <property type="evidence" value="ECO:0007669"/>
    <property type="project" value="InterPro"/>
</dbReference>
<reference evidence="2" key="1">
    <citation type="journal article" date="2022" name="Nat. Microbiol.">
        <title>Unique mobile elements and scalable gene flow at the prokaryote-eukaryote boundary revealed by circularized Asgard archaea genomes.</title>
        <authorList>
            <person name="Wu F."/>
            <person name="Speth D.R."/>
            <person name="Philosof A."/>
            <person name="Cremiere A."/>
            <person name="Narayanan A."/>
            <person name="Barco R.A."/>
            <person name="Connon S.A."/>
            <person name="Amend J.P."/>
            <person name="Antoshechkin I.A."/>
            <person name="Orphan V.J."/>
        </authorList>
    </citation>
    <scope>NUCLEOTIDE SEQUENCE</scope>
    <source>
        <strain evidence="2">PR6</strain>
    </source>
</reference>
<dbReference type="GO" id="GO:0003824">
    <property type="term" value="F:catalytic activity"/>
    <property type="evidence" value="ECO:0007669"/>
    <property type="project" value="InterPro"/>
</dbReference>
<dbReference type="AlphaFoldDB" id="A0A9Y1FP19"/>
<gene>
    <name evidence="2" type="ORF">K9W46_12830</name>
</gene>
<dbReference type="Proteomes" id="UP001200513">
    <property type="component" value="Chromosome"/>
</dbReference>
<dbReference type="GO" id="GO:0030170">
    <property type="term" value="F:pyridoxal phosphate binding"/>
    <property type="evidence" value="ECO:0007669"/>
    <property type="project" value="InterPro"/>
</dbReference>
<dbReference type="InterPro" id="IPR011037">
    <property type="entry name" value="Pyrv_Knase-like_insert_dom_sf"/>
</dbReference>
<protein>
    <submittedName>
        <fullName evidence="2">MOSC domain-containing protein</fullName>
    </submittedName>
</protein>
<dbReference type="SUPFAM" id="SSF50800">
    <property type="entry name" value="PK beta-barrel domain-like"/>
    <property type="match status" value="1"/>
</dbReference>
<dbReference type="PANTHER" id="PTHR36930">
    <property type="entry name" value="METAL-SULFUR CLUSTER BIOSYNTHESIS PROTEINS YUAD-RELATED"/>
    <property type="match status" value="1"/>
</dbReference>
<evidence type="ECO:0000313" key="2">
    <source>
        <dbReference type="EMBL" id="UJG43243.1"/>
    </source>
</evidence>
<feature type="domain" description="MOSC" evidence="1">
    <location>
        <begin position="35"/>
        <end position="139"/>
    </location>
</feature>
<dbReference type="InterPro" id="IPR005302">
    <property type="entry name" value="MoCF_Sase_C"/>
</dbReference>
<proteinExistence type="predicted"/>
<dbReference type="Gene3D" id="2.40.33.20">
    <property type="entry name" value="PK beta-barrel domain-like"/>
    <property type="match status" value="1"/>
</dbReference>
<organism evidence="2">
    <name type="scientific">Candidatus Heimdallarchaeum endolithica</name>
    <dbReference type="NCBI Taxonomy" id="2876572"/>
    <lineage>
        <taxon>Archaea</taxon>
        <taxon>Promethearchaeati</taxon>
        <taxon>Candidatus Heimdallarchaeota</taxon>
        <taxon>Candidatus Heimdallarchaeia (ex Rinke et al. 2021) (nom. nud.)</taxon>
        <taxon>Candidatus Heimdallarchaeales</taxon>
        <taxon>Candidatus Heimdallarchaeaceae</taxon>
        <taxon>Candidatus Heimdallarchaeum</taxon>
    </lineage>
</organism>
<name>A0A9Y1FP19_9ARCH</name>
<dbReference type="Pfam" id="PF03473">
    <property type="entry name" value="MOSC"/>
    <property type="match status" value="1"/>
</dbReference>
<sequence>MNGTVLAVNISPKRELPKKNVHTAEITNLGLKGDSHSGNWDKQVSLLSIKSIHKLMKNPDKLNYGDLFENLTIDGIELHNRPIGTKIKINETILEIVQIGKPKEQFSHEEYYEKRAMVEEGIFAKVIQPGTVSVGDKIEILSSNL</sequence>
<accession>A0A9Y1FP19</accession>
<dbReference type="InterPro" id="IPR052716">
    <property type="entry name" value="MOSC_domain"/>
</dbReference>